<dbReference type="AlphaFoldDB" id="A0A6N9U2S6"/>
<gene>
    <name evidence="2" type="ORF">G3I29_21770</name>
</gene>
<organism evidence="2 3">
    <name type="scientific">Streptomyces halstedii</name>
    <dbReference type="NCBI Taxonomy" id="1944"/>
    <lineage>
        <taxon>Bacteria</taxon>
        <taxon>Bacillati</taxon>
        <taxon>Actinomycetota</taxon>
        <taxon>Actinomycetes</taxon>
        <taxon>Kitasatosporales</taxon>
        <taxon>Streptomycetaceae</taxon>
        <taxon>Streptomyces</taxon>
    </lineage>
</organism>
<feature type="compositionally biased region" description="Basic and acidic residues" evidence="1">
    <location>
        <begin position="10"/>
        <end position="21"/>
    </location>
</feature>
<evidence type="ECO:0000313" key="3">
    <source>
        <dbReference type="Proteomes" id="UP000471293"/>
    </source>
</evidence>
<dbReference type="EMBL" id="JAAGLQ010000471">
    <property type="protein sequence ID" value="NEA18091.1"/>
    <property type="molecule type" value="Genomic_DNA"/>
</dbReference>
<dbReference type="RefSeq" id="WP_164346926.1">
    <property type="nucleotide sequence ID" value="NZ_JAAGLQ010000471.1"/>
</dbReference>
<proteinExistence type="predicted"/>
<evidence type="ECO:0000313" key="2">
    <source>
        <dbReference type="EMBL" id="NEA18091.1"/>
    </source>
</evidence>
<evidence type="ECO:0000256" key="1">
    <source>
        <dbReference type="SAM" id="MobiDB-lite"/>
    </source>
</evidence>
<comment type="caution">
    <text evidence="2">The sequence shown here is derived from an EMBL/GenBank/DDBJ whole genome shotgun (WGS) entry which is preliminary data.</text>
</comment>
<feature type="region of interest" description="Disordered" evidence="1">
    <location>
        <begin position="1"/>
        <end position="24"/>
    </location>
</feature>
<sequence>MAAATTSKVSRRDEDGREHVVHVTKSGPRRELACDTCDWRQGAQFLPWLKAQEHLAEAHRATIDPTA</sequence>
<protein>
    <submittedName>
        <fullName evidence="2">Uncharacterized protein</fullName>
    </submittedName>
</protein>
<reference evidence="2 3" key="1">
    <citation type="submission" date="2020-01" db="EMBL/GenBank/DDBJ databases">
        <title>Insect and environment-associated Actinomycetes.</title>
        <authorList>
            <person name="Currrie C."/>
            <person name="Chevrette M."/>
            <person name="Carlson C."/>
            <person name="Stubbendieck R."/>
            <person name="Wendt-Pienkowski E."/>
        </authorList>
    </citation>
    <scope>NUCLEOTIDE SEQUENCE [LARGE SCALE GENOMIC DNA]</scope>
    <source>
        <strain evidence="2 3">SID11342</strain>
    </source>
</reference>
<name>A0A6N9U2S6_STRHA</name>
<accession>A0A6N9U2S6</accession>
<dbReference type="Proteomes" id="UP000471293">
    <property type="component" value="Unassembled WGS sequence"/>
</dbReference>